<dbReference type="InterPro" id="IPR001965">
    <property type="entry name" value="Znf_PHD"/>
</dbReference>
<dbReference type="InterPro" id="IPR019787">
    <property type="entry name" value="Znf_PHD-finger"/>
</dbReference>
<dbReference type="Proteomes" id="UP001212152">
    <property type="component" value="Unassembled WGS sequence"/>
</dbReference>
<reference evidence="7" key="1">
    <citation type="submission" date="2020-05" db="EMBL/GenBank/DDBJ databases">
        <title>Phylogenomic resolution of chytrid fungi.</title>
        <authorList>
            <person name="Stajich J.E."/>
            <person name="Amses K."/>
            <person name="Simmons R."/>
            <person name="Seto K."/>
            <person name="Myers J."/>
            <person name="Bonds A."/>
            <person name="Quandt C.A."/>
            <person name="Barry K."/>
            <person name="Liu P."/>
            <person name="Grigoriev I."/>
            <person name="Longcore J.E."/>
            <person name="James T.Y."/>
        </authorList>
    </citation>
    <scope>NUCLEOTIDE SEQUENCE</scope>
    <source>
        <strain evidence="7">JEL0379</strain>
    </source>
</reference>
<evidence type="ECO:0000256" key="2">
    <source>
        <dbReference type="ARBA" id="ARBA00022771"/>
    </source>
</evidence>
<name>A0AAD5TQW8_9FUNG</name>
<dbReference type="SMART" id="SM00249">
    <property type="entry name" value="PHD"/>
    <property type="match status" value="1"/>
</dbReference>
<dbReference type="Pfam" id="PF00628">
    <property type="entry name" value="PHD"/>
    <property type="match status" value="1"/>
</dbReference>
<evidence type="ECO:0000313" key="8">
    <source>
        <dbReference type="Proteomes" id="UP001212152"/>
    </source>
</evidence>
<feature type="compositionally biased region" description="Polar residues" evidence="5">
    <location>
        <begin position="94"/>
        <end position="103"/>
    </location>
</feature>
<feature type="domain" description="PHD-type" evidence="6">
    <location>
        <begin position="231"/>
        <end position="282"/>
    </location>
</feature>
<dbReference type="EMBL" id="JADGJQ010000003">
    <property type="protein sequence ID" value="KAJ3184549.1"/>
    <property type="molecule type" value="Genomic_DNA"/>
</dbReference>
<organism evidence="7 8">
    <name type="scientific">Geranomyces variabilis</name>
    <dbReference type="NCBI Taxonomy" id="109894"/>
    <lineage>
        <taxon>Eukaryota</taxon>
        <taxon>Fungi</taxon>
        <taxon>Fungi incertae sedis</taxon>
        <taxon>Chytridiomycota</taxon>
        <taxon>Chytridiomycota incertae sedis</taxon>
        <taxon>Chytridiomycetes</taxon>
        <taxon>Spizellomycetales</taxon>
        <taxon>Powellomycetaceae</taxon>
        <taxon>Geranomyces</taxon>
    </lineage>
</organism>
<feature type="region of interest" description="Disordered" evidence="5">
    <location>
        <begin position="87"/>
        <end position="124"/>
    </location>
</feature>
<proteinExistence type="predicted"/>
<dbReference type="AlphaFoldDB" id="A0AAD5TQW8"/>
<dbReference type="PROSITE" id="PS50016">
    <property type="entry name" value="ZF_PHD_2"/>
    <property type="match status" value="1"/>
</dbReference>
<evidence type="ECO:0000256" key="3">
    <source>
        <dbReference type="ARBA" id="ARBA00022833"/>
    </source>
</evidence>
<evidence type="ECO:0000259" key="6">
    <source>
        <dbReference type="PROSITE" id="PS50016"/>
    </source>
</evidence>
<evidence type="ECO:0000256" key="4">
    <source>
        <dbReference type="PROSITE-ProRule" id="PRU00146"/>
    </source>
</evidence>
<evidence type="ECO:0000313" key="7">
    <source>
        <dbReference type="EMBL" id="KAJ3184549.1"/>
    </source>
</evidence>
<gene>
    <name evidence="7" type="ORF">HDU87_003950</name>
</gene>
<keyword evidence="1" id="KW-0479">Metal-binding</keyword>
<comment type="caution">
    <text evidence="7">The sequence shown here is derived from an EMBL/GenBank/DDBJ whole genome shotgun (WGS) entry which is preliminary data.</text>
</comment>
<evidence type="ECO:0000256" key="5">
    <source>
        <dbReference type="SAM" id="MobiDB-lite"/>
    </source>
</evidence>
<dbReference type="InterPro" id="IPR011011">
    <property type="entry name" value="Znf_FYVE_PHD"/>
</dbReference>
<keyword evidence="3" id="KW-0862">Zinc</keyword>
<dbReference type="Gene3D" id="3.30.40.10">
    <property type="entry name" value="Zinc/RING finger domain, C3HC4 (zinc finger)"/>
    <property type="match status" value="1"/>
</dbReference>
<protein>
    <recommendedName>
        <fullName evidence="6">PHD-type domain-containing protein</fullName>
    </recommendedName>
</protein>
<evidence type="ECO:0000256" key="1">
    <source>
        <dbReference type="ARBA" id="ARBA00022723"/>
    </source>
</evidence>
<sequence length="304" mass="34089">MPASILEIPRPKAQTDAAILHVNAAMAERYMDQPIEIPDCLKDFELNPLQLQLNLFEGNLLSGGTYAADPEFALAVQIARSVSPGRSVEPESIFSDSSASTQVDDSEELPMHPNMSDSELDTDSEYSLSEYEEDYSDIQRVAAPCVVRESLRPTVYETFTKSGLDWCRYCGVTKSSQTTASFRPGPWGKRTLCNKHGCDYKGYGYADKQSRLDLSTFTRESLKDRIRPVIQDYCITCLQRDSCYSTKLVQCDGCARAYHPECYGRSSSIDNEVWYCEPACEHSRAIGKICREQSCAPPQHPDNH</sequence>
<keyword evidence="2 4" id="KW-0863">Zinc-finger</keyword>
<dbReference type="GO" id="GO:0008270">
    <property type="term" value="F:zinc ion binding"/>
    <property type="evidence" value="ECO:0007669"/>
    <property type="project" value="UniProtKB-KW"/>
</dbReference>
<dbReference type="InterPro" id="IPR013083">
    <property type="entry name" value="Znf_RING/FYVE/PHD"/>
</dbReference>
<accession>A0AAD5TQW8</accession>
<keyword evidence="8" id="KW-1185">Reference proteome</keyword>
<dbReference type="SUPFAM" id="SSF57903">
    <property type="entry name" value="FYVE/PHD zinc finger"/>
    <property type="match status" value="1"/>
</dbReference>